<feature type="signal peptide" evidence="2">
    <location>
        <begin position="1"/>
        <end position="25"/>
    </location>
</feature>
<organism evidence="3 4">
    <name type="scientific">Oculimacula yallundae</name>
    <dbReference type="NCBI Taxonomy" id="86028"/>
    <lineage>
        <taxon>Eukaryota</taxon>
        <taxon>Fungi</taxon>
        <taxon>Dikarya</taxon>
        <taxon>Ascomycota</taxon>
        <taxon>Pezizomycotina</taxon>
        <taxon>Leotiomycetes</taxon>
        <taxon>Helotiales</taxon>
        <taxon>Ploettnerulaceae</taxon>
        <taxon>Oculimacula</taxon>
    </lineage>
</organism>
<dbReference type="EMBL" id="JAZHXI010000002">
    <property type="protein sequence ID" value="KAL2074013.1"/>
    <property type="molecule type" value="Genomic_DNA"/>
</dbReference>
<accession>A0ABR4CVP3</accession>
<evidence type="ECO:0000313" key="4">
    <source>
        <dbReference type="Proteomes" id="UP001595075"/>
    </source>
</evidence>
<feature type="region of interest" description="Disordered" evidence="1">
    <location>
        <begin position="489"/>
        <end position="534"/>
    </location>
</feature>
<dbReference type="PANTHER" id="PTHR47791">
    <property type="entry name" value="MEIOTICALLY UP-REGULATED GENE 191 PROTEIN"/>
    <property type="match status" value="1"/>
</dbReference>
<dbReference type="InterPro" id="IPR005198">
    <property type="entry name" value="Glyco_hydro_76"/>
</dbReference>
<dbReference type="InterPro" id="IPR008928">
    <property type="entry name" value="6-hairpin_glycosidase_sf"/>
</dbReference>
<keyword evidence="2" id="KW-0732">Signal</keyword>
<name>A0ABR4CVP3_9HELO</name>
<evidence type="ECO:0000256" key="1">
    <source>
        <dbReference type="SAM" id="MobiDB-lite"/>
    </source>
</evidence>
<dbReference type="Proteomes" id="UP001595075">
    <property type="component" value="Unassembled WGS sequence"/>
</dbReference>
<feature type="chain" id="PRO_5047325971" description="Glycosyl hydrolase" evidence="2">
    <location>
        <begin position="26"/>
        <end position="572"/>
    </location>
</feature>
<gene>
    <name evidence="3" type="ORF">VTL71DRAFT_7791</name>
</gene>
<evidence type="ECO:0000313" key="3">
    <source>
        <dbReference type="EMBL" id="KAL2074013.1"/>
    </source>
</evidence>
<keyword evidence="4" id="KW-1185">Reference proteome</keyword>
<dbReference type="PANTHER" id="PTHR47791:SF2">
    <property type="entry name" value="ENDO MANNANASE, GH76 FAMILY (EUROFUNG)"/>
    <property type="match status" value="1"/>
</dbReference>
<dbReference type="InterPro" id="IPR053169">
    <property type="entry name" value="MUG_Protein"/>
</dbReference>
<dbReference type="Pfam" id="PF03663">
    <property type="entry name" value="Glyco_hydro_76"/>
    <property type="match status" value="1"/>
</dbReference>
<evidence type="ECO:0008006" key="5">
    <source>
        <dbReference type="Google" id="ProtNLM"/>
    </source>
</evidence>
<protein>
    <recommendedName>
        <fullName evidence="5">Glycosyl hydrolase</fullName>
    </recommendedName>
</protein>
<evidence type="ECO:0000256" key="2">
    <source>
        <dbReference type="SAM" id="SignalP"/>
    </source>
</evidence>
<sequence>MLLQISLRIPLVLLWTSSKFSLVHGSTISFPGQQHLLRLQNVQEPIRNEPNHPKAFPAILDALDVLQDEYFEIWQGIWPTSIDWTSAVIGTYLSASLSTISTSFPTFSSPKEAENTVNKYFSQLSASYFGQDAFALRQEAYDDMLWVVLGWLESIKFVHTHSEAHYGQNKTSAWYGEQWTPAFAHRARLFWDIASHGWDTSLCNGGMIWSPYLEPYKNAITNELWIAASISMYLYFPGDENTSPFGLPARMDGVAKPHDPKYLAAAIEAYRWLNDSNMTDAKGLYVDGYHISGLSREKPKNESNPNTKCDSRNEMVYTYNQGVLLSGQRGLYEATGARSYLEEGHKLIESVIAATGWNLKHQGVFSDDDSNGENLGKWYGLGRSGIMEESCDAEAYCSQDGQTFKGIFFHHLTLFCAPLPEHLVLPSELFLTKDAGNEVPGSPREVKKWHDKTCLQYGHWIKHNAKAALSTLDADGKFGMWWGAPVHSDHEPHADVELPDNATDYRNNGIPQQWKDKKRPRAEASQPKLDVENDDRRIRIRDLNDRGRGRTVETQGGGIMVLRALWELVETR</sequence>
<reference evidence="3 4" key="1">
    <citation type="journal article" date="2024" name="Commun. Biol.">
        <title>Comparative genomic analysis of thermophilic fungi reveals convergent evolutionary adaptations and gene losses.</title>
        <authorList>
            <person name="Steindorff A.S."/>
            <person name="Aguilar-Pontes M.V."/>
            <person name="Robinson A.J."/>
            <person name="Andreopoulos B."/>
            <person name="LaButti K."/>
            <person name="Kuo A."/>
            <person name="Mondo S."/>
            <person name="Riley R."/>
            <person name="Otillar R."/>
            <person name="Haridas S."/>
            <person name="Lipzen A."/>
            <person name="Grimwood J."/>
            <person name="Schmutz J."/>
            <person name="Clum A."/>
            <person name="Reid I.D."/>
            <person name="Moisan M.C."/>
            <person name="Butler G."/>
            <person name="Nguyen T.T.M."/>
            <person name="Dewar K."/>
            <person name="Conant G."/>
            <person name="Drula E."/>
            <person name="Henrissat B."/>
            <person name="Hansel C."/>
            <person name="Singer S."/>
            <person name="Hutchinson M.I."/>
            <person name="de Vries R.P."/>
            <person name="Natvig D.O."/>
            <person name="Powell A.J."/>
            <person name="Tsang A."/>
            <person name="Grigoriev I.V."/>
        </authorList>
    </citation>
    <scope>NUCLEOTIDE SEQUENCE [LARGE SCALE GENOMIC DNA]</scope>
    <source>
        <strain evidence="3 4">CBS 494.80</strain>
    </source>
</reference>
<dbReference type="Gene3D" id="1.50.10.20">
    <property type="match status" value="1"/>
</dbReference>
<comment type="caution">
    <text evidence="3">The sequence shown here is derived from an EMBL/GenBank/DDBJ whole genome shotgun (WGS) entry which is preliminary data.</text>
</comment>
<proteinExistence type="predicted"/>
<dbReference type="SUPFAM" id="SSF48208">
    <property type="entry name" value="Six-hairpin glycosidases"/>
    <property type="match status" value="1"/>
</dbReference>